<gene>
    <name evidence="2" type="ORF">WR25_06741</name>
</gene>
<evidence type="ECO:0000256" key="1">
    <source>
        <dbReference type="SAM" id="MobiDB-lite"/>
    </source>
</evidence>
<protein>
    <submittedName>
        <fullName evidence="2">Uncharacterized protein</fullName>
    </submittedName>
</protein>
<evidence type="ECO:0000313" key="3">
    <source>
        <dbReference type="Proteomes" id="UP000218231"/>
    </source>
</evidence>
<feature type="compositionally biased region" description="Low complexity" evidence="1">
    <location>
        <begin position="120"/>
        <end position="137"/>
    </location>
</feature>
<feature type="region of interest" description="Disordered" evidence="1">
    <location>
        <begin position="452"/>
        <end position="536"/>
    </location>
</feature>
<dbReference type="AlphaFoldDB" id="A0A2A2LXN0"/>
<feature type="compositionally biased region" description="Polar residues" evidence="1">
    <location>
        <begin position="194"/>
        <end position="206"/>
    </location>
</feature>
<feature type="compositionally biased region" description="Polar residues" evidence="1">
    <location>
        <begin position="492"/>
        <end position="510"/>
    </location>
</feature>
<keyword evidence="3" id="KW-1185">Reference proteome</keyword>
<feature type="compositionally biased region" description="Low complexity" evidence="1">
    <location>
        <begin position="301"/>
        <end position="310"/>
    </location>
</feature>
<feature type="compositionally biased region" description="Polar residues" evidence="1">
    <location>
        <begin position="388"/>
        <end position="397"/>
    </location>
</feature>
<feature type="compositionally biased region" description="Basic residues" evidence="1">
    <location>
        <begin position="92"/>
        <end position="105"/>
    </location>
</feature>
<organism evidence="2 3">
    <name type="scientific">Diploscapter pachys</name>
    <dbReference type="NCBI Taxonomy" id="2018661"/>
    <lineage>
        <taxon>Eukaryota</taxon>
        <taxon>Metazoa</taxon>
        <taxon>Ecdysozoa</taxon>
        <taxon>Nematoda</taxon>
        <taxon>Chromadorea</taxon>
        <taxon>Rhabditida</taxon>
        <taxon>Rhabditina</taxon>
        <taxon>Rhabditomorpha</taxon>
        <taxon>Rhabditoidea</taxon>
        <taxon>Rhabditidae</taxon>
        <taxon>Diploscapter</taxon>
    </lineage>
</organism>
<feature type="region of interest" description="Disordered" evidence="1">
    <location>
        <begin position="92"/>
        <end position="161"/>
    </location>
</feature>
<comment type="caution">
    <text evidence="2">The sequence shown here is derived from an EMBL/GenBank/DDBJ whole genome shotgun (WGS) entry which is preliminary data.</text>
</comment>
<feature type="compositionally biased region" description="Basic and acidic residues" evidence="1">
    <location>
        <begin position="138"/>
        <end position="149"/>
    </location>
</feature>
<sequence>MCLIRRQQLNCSISRRKSKSNFFNYKESQIFSQGALKYSLDRGQWSGILQLLENNLDFKKFTQVAELTPSPPCIEIPKIDIENLRDEVENKKLRKDRRKTQRKHPIIATPRIEEDAAGFSSSSPPETSSASSSSSKVSEPRPRIEEPRQRIVQMNDAESSTDKDLEAYADWLKVERQLVLAQRKHRERTEEDNTSNSTSPRTTKSVATEARLSPRKPKNFDLFKLPIIPSMPIIEKKSKGLQVTEKKPEMADIGIGTTDSVQMNQEAIGQITGIKGYGEKKLTFYLKKTCFSVKQVISSSSLDETSSSLSPNIRPSHARRADQRQRVGRTQQKASKKLNKQQTEEEDSSRTPRIREVSESKSQRHRRRRRSSSVDQEVEVLSAKLETKSSIGVQTKPETPRQSKEMVDEAVGTPRSVTSVKLSARSPRLINVVWQPSTSEMPLRYHENEISSSGASVEAEHESISGILPDRGMIDKDADGQIDLIRDDKNRLSSNSSSQKEASVVRQSLSAALFEQDDDSSSFSNSESESAKVSRT</sequence>
<feature type="compositionally biased region" description="Basic and acidic residues" evidence="1">
    <location>
        <begin position="472"/>
        <end position="491"/>
    </location>
</feature>
<dbReference type="Proteomes" id="UP000218231">
    <property type="component" value="Unassembled WGS sequence"/>
</dbReference>
<feature type="region of interest" description="Disordered" evidence="1">
    <location>
        <begin position="182"/>
        <end position="213"/>
    </location>
</feature>
<reference evidence="2 3" key="1">
    <citation type="journal article" date="2017" name="Curr. Biol.">
        <title>Genome architecture and evolution of a unichromosomal asexual nematode.</title>
        <authorList>
            <person name="Fradin H."/>
            <person name="Zegar C."/>
            <person name="Gutwein M."/>
            <person name="Lucas J."/>
            <person name="Kovtun M."/>
            <person name="Corcoran D."/>
            <person name="Baugh L.R."/>
            <person name="Kiontke K."/>
            <person name="Gunsalus K."/>
            <person name="Fitch D.H."/>
            <person name="Piano F."/>
        </authorList>
    </citation>
    <scope>NUCLEOTIDE SEQUENCE [LARGE SCALE GENOMIC DNA]</scope>
    <source>
        <strain evidence="2">PF1309</strain>
    </source>
</reference>
<name>A0A2A2LXN0_9BILA</name>
<accession>A0A2A2LXN0</accession>
<proteinExistence type="predicted"/>
<evidence type="ECO:0000313" key="2">
    <source>
        <dbReference type="EMBL" id="PAV90933.1"/>
    </source>
</evidence>
<feature type="compositionally biased region" description="Basic and acidic residues" evidence="1">
    <location>
        <begin position="348"/>
        <end position="362"/>
    </location>
</feature>
<feature type="compositionally biased region" description="Basic and acidic residues" evidence="1">
    <location>
        <begin position="398"/>
        <end position="407"/>
    </location>
</feature>
<dbReference type="EMBL" id="LIAE01006344">
    <property type="protein sequence ID" value="PAV90933.1"/>
    <property type="molecule type" value="Genomic_DNA"/>
</dbReference>
<feature type="region of interest" description="Disordered" evidence="1">
    <location>
        <begin position="301"/>
        <end position="412"/>
    </location>
</feature>